<comment type="subcellular location">
    <subcellularLocation>
        <location evidence="2 14">Mitochondrion inner membrane</location>
        <topology evidence="2 14">Single-pass membrane protein</topology>
    </subcellularLocation>
</comment>
<feature type="region of interest" description="Disordered" evidence="15">
    <location>
        <begin position="103"/>
        <end position="126"/>
    </location>
</feature>
<evidence type="ECO:0000256" key="3">
    <source>
        <dbReference type="ARBA" id="ARBA00006344"/>
    </source>
</evidence>
<evidence type="ECO:0000256" key="15">
    <source>
        <dbReference type="SAM" id="MobiDB-lite"/>
    </source>
</evidence>
<dbReference type="InterPro" id="IPR036412">
    <property type="entry name" value="HAD-like_sf"/>
</dbReference>
<dbReference type="PROSITE" id="PS50969">
    <property type="entry name" value="FCP1"/>
    <property type="match status" value="1"/>
</dbReference>
<evidence type="ECO:0000256" key="13">
    <source>
        <dbReference type="ARBA" id="ARBA00061911"/>
    </source>
</evidence>
<dbReference type="SMART" id="SM00577">
    <property type="entry name" value="CPDc"/>
    <property type="match status" value="1"/>
</dbReference>
<evidence type="ECO:0000256" key="10">
    <source>
        <dbReference type="ARBA" id="ARBA00023010"/>
    </source>
</evidence>
<feature type="compositionally biased region" description="Basic and acidic residues" evidence="15">
    <location>
        <begin position="112"/>
        <end position="126"/>
    </location>
</feature>
<keyword evidence="10 14" id="KW-0811">Translocation</keyword>
<name>A0A0M3QZ79_DROBS</name>
<gene>
    <name evidence="17" type="ORF">Dbus_chrXg775</name>
</gene>
<dbReference type="GO" id="GO:0015031">
    <property type="term" value="P:protein transport"/>
    <property type="evidence" value="ECO:0007669"/>
    <property type="project" value="UniProtKB-KW"/>
</dbReference>
<feature type="transmembrane region" description="Helical" evidence="14">
    <location>
        <begin position="135"/>
        <end position="153"/>
    </location>
</feature>
<evidence type="ECO:0000256" key="14">
    <source>
        <dbReference type="RuleBase" id="RU365079"/>
    </source>
</evidence>
<keyword evidence="5 14" id="KW-0812">Transmembrane</keyword>
<dbReference type="AlphaFoldDB" id="A0A0M3QZ79"/>
<dbReference type="EMBL" id="CP012528">
    <property type="protein sequence ID" value="ALC48919.1"/>
    <property type="molecule type" value="Genomic_DNA"/>
</dbReference>
<keyword evidence="9 14" id="KW-1133">Transmembrane helix</keyword>
<reference evidence="17 18" key="1">
    <citation type="submission" date="2015-08" db="EMBL/GenBank/DDBJ databases">
        <title>Ancestral chromatin configuration constrains chromatin evolution on differentiating sex chromosomes in Drosophila.</title>
        <authorList>
            <person name="Zhou Q."/>
            <person name="Bachtrog D."/>
        </authorList>
    </citation>
    <scope>NUCLEOTIDE SEQUENCE [LARGE SCALE GENOMIC DNA]</scope>
    <source>
        <tissue evidence="17">Whole larvae</tissue>
    </source>
</reference>
<evidence type="ECO:0000256" key="7">
    <source>
        <dbReference type="ARBA" id="ARBA00022927"/>
    </source>
</evidence>
<accession>A0A0M3QZ79</accession>
<dbReference type="GO" id="GO:0005744">
    <property type="term" value="C:TIM23 mitochondrial import inner membrane translocase complex"/>
    <property type="evidence" value="ECO:0007669"/>
    <property type="project" value="UniProtKB-UniRule"/>
</dbReference>
<dbReference type="SUPFAM" id="SSF56784">
    <property type="entry name" value="HAD-like"/>
    <property type="match status" value="1"/>
</dbReference>
<keyword evidence="11 14" id="KW-0496">Mitochondrion</keyword>
<evidence type="ECO:0000256" key="8">
    <source>
        <dbReference type="ARBA" id="ARBA00022946"/>
    </source>
</evidence>
<evidence type="ECO:0000256" key="4">
    <source>
        <dbReference type="ARBA" id="ARBA00022448"/>
    </source>
</evidence>
<keyword evidence="7 14" id="KW-0653">Protein transport</keyword>
<evidence type="ECO:0000313" key="17">
    <source>
        <dbReference type="EMBL" id="ALC48919.1"/>
    </source>
</evidence>
<dbReference type="InterPro" id="IPR004274">
    <property type="entry name" value="FCP1_dom"/>
</dbReference>
<dbReference type="FunFam" id="3.40.50.1000:FF:000019">
    <property type="entry name" value="Mitochondrial import inner membrane translocase subunit TIM50"/>
    <property type="match status" value="1"/>
</dbReference>
<comment type="function">
    <text evidence="1 14">Essential component of the TIM23 complex, a complex that mediates the translocation of transit peptide-containing proteins across the mitochondrial inner membrane.</text>
</comment>
<dbReference type="OMA" id="WKSLHYY"/>
<evidence type="ECO:0000313" key="18">
    <source>
        <dbReference type="Proteomes" id="UP000494163"/>
    </source>
</evidence>
<dbReference type="OrthoDB" id="287041at2759"/>
<dbReference type="Proteomes" id="UP000494163">
    <property type="component" value="Chromosome X"/>
</dbReference>
<keyword evidence="8 14" id="KW-0809">Transit peptide</keyword>
<comment type="subunit">
    <text evidence="13">Component of the TIM23 complex at least composed of Tim23, Tim17 (Tim17a1, Tim17a2 or Tim17b1) and a Tim50.</text>
</comment>
<dbReference type="PANTHER" id="PTHR12210">
    <property type="entry name" value="DULLARD PROTEIN PHOSPHATASE"/>
    <property type="match status" value="1"/>
</dbReference>
<evidence type="ECO:0000256" key="12">
    <source>
        <dbReference type="ARBA" id="ARBA00023136"/>
    </source>
</evidence>
<evidence type="ECO:0000256" key="2">
    <source>
        <dbReference type="ARBA" id="ARBA00004434"/>
    </source>
</evidence>
<sequence length="416" mass="48207">MSIVPAHVIQLIPFRLLANRTPFQLEQLRSWRRTFSLGNQRSLLAAAPGHRRALLTAASYHTSKGAQSKQWLKSSRDYSSAKEPPVASSESAAPLLSKLFPQTSPEADAGAEQERKKREEDEAKENERAWKRMKLGFAIFGGGGIATLFWGIYEFGKPEVDAEGQVIEDEFTNKPMVQQYVQRMWKSLHYYQKMIQEPSRAKLLPDPLKHPYVQPRYTLVLEMKDVLVHPDWTYQTGWRFKKRPGVDNFLQECAKDFEIVVFTAEQGMTVFPILDALDPNGYIMYRLVRDATHFVDGHHVKNLDNLNRDLKRVIVVDWDHNATKMHPDNTFGIARWHGNDDDTQLLDMIAFLKIIAQNDVDDVREVLHYYRQFDDPIGQFRDNQRKLADQMQEAERIEQAKAKPMVKQWSRNILGR</sequence>
<protein>
    <recommendedName>
        <fullName evidence="14">Mitochondrial import inner membrane translocase subunit TIM50</fullName>
    </recommendedName>
</protein>
<evidence type="ECO:0000256" key="9">
    <source>
        <dbReference type="ARBA" id="ARBA00022989"/>
    </source>
</evidence>
<keyword evidence="18" id="KW-1185">Reference proteome</keyword>
<keyword evidence="4 14" id="KW-0813">Transport</keyword>
<dbReference type="SMR" id="A0A0M3QZ79"/>
<evidence type="ECO:0000256" key="11">
    <source>
        <dbReference type="ARBA" id="ARBA00023128"/>
    </source>
</evidence>
<feature type="domain" description="FCP1 homology" evidence="16">
    <location>
        <begin position="212"/>
        <end position="355"/>
    </location>
</feature>
<organism evidence="17 18">
    <name type="scientific">Drosophila busckii</name>
    <name type="common">Fruit fly</name>
    <dbReference type="NCBI Taxonomy" id="30019"/>
    <lineage>
        <taxon>Eukaryota</taxon>
        <taxon>Metazoa</taxon>
        <taxon>Ecdysozoa</taxon>
        <taxon>Arthropoda</taxon>
        <taxon>Hexapoda</taxon>
        <taxon>Insecta</taxon>
        <taxon>Pterygota</taxon>
        <taxon>Neoptera</taxon>
        <taxon>Endopterygota</taxon>
        <taxon>Diptera</taxon>
        <taxon>Brachycera</taxon>
        <taxon>Muscomorpha</taxon>
        <taxon>Ephydroidea</taxon>
        <taxon>Drosophilidae</taxon>
        <taxon>Drosophila</taxon>
    </lineage>
</organism>
<proteinExistence type="inferred from homology"/>
<evidence type="ECO:0000256" key="1">
    <source>
        <dbReference type="ARBA" id="ARBA00002959"/>
    </source>
</evidence>
<comment type="similarity">
    <text evidence="3 14">Belongs to the TIM50 family.</text>
</comment>
<dbReference type="CDD" id="cd07521">
    <property type="entry name" value="HAD_FCP1-like"/>
    <property type="match status" value="1"/>
</dbReference>
<dbReference type="Gene3D" id="3.40.50.1000">
    <property type="entry name" value="HAD superfamily/HAD-like"/>
    <property type="match status" value="1"/>
</dbReference>
<evidence type="ECO:0000259" key="16">
    <source>
        <dbReference type="PROSITE" id="PS50969"/>
    </source>
</evidence>
<dbReference type="InterPro" id="IPR023214">
    <property type="entry name" value="HAD_sf"/>
</dbReference>
<dbReference type="STRING" id="30019.A0A0M3QZ79"/>
<dbReference type="InterPro" id="IPR050365">
    <property type="entry name" value="TIM50"/>
</dbReference>
<keyword evidence="6" id="KW-0999">Mitochondrion inner membrane</keyword>
<evidence type="ECO:0000256" key="6">
    <source>
        <dbReference type="ARBA" id="ARBA00022792"/>
    </source>
</evidence>
<keyword evidence="12 14" id="KW-0472">Membrane</keyword>
<evidence type="ECO:0000256" key="5">
    <source>
        <dbReference type="ARBA" id="ARBA00022692"/>
    </source>
</evidence>
<dbReference type="Pfam" id="PF03031">
    <property type="entry name" value="NIF"/>
    <property type="match status" value="1"/>
</dbReference>